<dbReference type="EMBL" id="JAEUXJ010000032">
    <property type="protein sequence ID" value="MBL6459305.1"/>
    <property type="molecule type" value="Genomic_DNA"/>
</dbReference>
<evidence type="ECO:0000256" key="1">
    <source>
        <dbReference type="SAM" id="MobiDB-lite"/>
    </source>
</evidence>
<gene>
    <name evidence="2" type="ORF">JMJ55_28705</name>
</gene>
<sequence length="116" mass="12568">MRLPVHLRPAPARTTPLPVDNSHSSPAINSHRRWIQTQTTGTSGQWWCATTAMTSGTSQDESGGCASHRSHSISDPSDPPAPSLALNTPEPEKSQTELIELNCLKYKIQIVTLAVL</sequence>
<protein>
    <submittedName>
        <fullName evidence="2">Uncharacterized protein</fullName>
    </submittedName>
</protein>
<proteinExistence type="predicted"/>
<evidence type="ECO:0000313" key="3">
    <source>
        <dbReference type="Proteomes" id="UP000606490"/>
    </source>
</evidence>
<dbReference type="Proteomes" id="UP000606490">
    <property type="component" value="Unassembled WGS sequence"/>
</dbReference>
<feature type="region of interest" description="Disordered" evidence="1">
    <location>
        <begin position="1"/>
        <end position="30"/>
    </location>
</feature>
<keyword evidence="3" id="KW-1185">Reference proteome</keyword>
<organism evidence="2 3">
    <name type="scientific">Belnapia mucosa</name>
    <dbReference type="NCBI Taxonomy" id="2804532"/>
    <lineage>
        <taxon>Bacteria</taxon>
        <taxon>Pseudomonadati</taxon>
        <taxon>Pseudomonadota</taxon>
        <taxon>Alphaproteobacteria</taxon>
        <taxon>Acetobacterales</taxon>
        <taxon>Roseomonadaceae</taxon>
        <taxon>Belnapia</taxon>
    </lineage>
</organism>
<accession>A0ABS1VCE9</accession>
<reference evidence="2 3" key="1">
    <citation type="submission" date="2021-01" db="EMBL/GenBank/DDBJ databases">
        <title>Belnapia mucosa sp. nov. and Belnapia arida sp. nov., isolated from the Tabernas Desert (Almeria, Spain).</title>
        <authorList>
            <person name="Molina-Menor E."/>
            <person name="Vidal-Verdu A."/>
            <person name="Calonge A."/>
            <person name="Satari L."/>
            <person name="Pereto Magraner J."/>
            <person name="Porcar Miralles M."/>
        </authorList>
    </citation>
    <scope>NUCLEOTIDE SEQUENCE [LARGE SCALE GENOMIC DNA]</scope>
    <source>
        <strain evidence="2 3">T6</strain>
    </source>
</reference>
<comment type="caution">
    <text evidence="2">The sequence shown here is derived from an EMBL/GenBank/DDBJ whole genome shotgun (WGS) entry which is preliminary data.</text>
</comment>
<feature type="region of interest" description="Disordered" evidence="1">
    <location>
        <begin position="54"/>
        <end position="92"/>
    </location>
</feature>
<evidence type="ECO:0000313" key="2">
    <source>
        <dbReference type="EMBL" id="MBL6459305.1"/>
    </source>
</evidence>
<name>A0ABS1VCE9_9PROT</name>